<feature type="domain" description="Ferritin-like diiron" evidence="10">
    <location>
        <begin position="4"/>
        <end position="147"/>
    </location>
</feature>
<evidence type="ECO:0000313" key="12">
    <source>
        <dbReference type="Proteomes" id="UP000823847"/>
    </source>
</evidence>
<dbReference type="Proteomes" id="UP000823847">
    <property type="component" value="Unassembled WGS sequence"/>
</dbReference>
<dbReference type="Gene3D" id="1.20.1260.10">
    <property type="match status" value="1"/>
</dbReference>
<dbReference type="PANTHER" id="PTHR43865:SF1">
    <property type="entry name" value="RUBRERYTHRIN-RELATED"/>
    <property type="match status" value="1"/>
</dbReference>
<reference evidence="11" key="1">
    <citation type="journal article" date="2021" name="PeerJ">
        <title>Extensive microbial diversity within the chicken gut microbiome revealed by metagenomics and culture.</title>
        <authorList>
            <person name="Gilroy R."/>
            <person name="Ravi A."/>
            <person name="Getino M."/>
            <person name="Pursley I."/>
            <person name="Horton D.L."/>
            <person name="Alikhan N.F."/>
            <person name="Baker D."/>
            <person name="Gharbi K."/>
            <person name="Hall N."/>
            <person name="Watson M."/>
            <person name="Adriaenssens E.M."/>
            <person name="Foster-Nyarko E."/>
            <person name="Jarju S."/>
            <person name="Secka A."/>
            <person name="Antonio M."/>
            <person name="Oren A."/>
            <person name="Chaudhuri R.R."/>
            <person name="La Ragione R."/>
            <person name="Hildebrand F."/>
            <person name="Pallen M.J."/>
        </authorList>
    </citation>
    <scope>NUCLEOTIDE SEQUENCE</scope>
    <source>
        <strain evidence="11">ChiHecec2B26-12326</strain>
    </source>
</reference>
<dbReference type="EMBL" id="DXEN01000029">
    <property type="protein sequence ID" value="HIX85842.1"/>
    <property type="molecule type" value="Genomic_DNA"/>
</dbReference>
<dbReference type="NCBIfam" id="NF045767">
    <property type="entry name" value="RuberyRbr"/>
    <property type="match status" value="1"/>
</dbReference>
<dbReference type="SUPFAM" id="SSF57802">
    <property type="entry name" value="Rubredoxin-like"/>
    <property type="match status" value="1"/>
</dbReference>
<dbReference type="InterPro" id="IPR052364">
    <property type="entry name" value="Rubrerythrin"/>
</dbReference>
<dbReference type="InterPro" id="IPR024934">
    <property type="entry name" value="Rubredoxin-like_dom"/>
</dbReference>
<evidence type="ECO:0000256" key="2">
    <source>
        <dbReference type="ARBA" id="ARBA00022448"/>
    </source>
</evidence>
<comment type="subunit">
    <text evidence="7">Homodimer. Possesses two rubredoxin-like centers and two non-sulfur oxo-bridged di-iron centers per dimer.</text>
</comment>
<dbReference type="InterPro" id="IPR012347">
    <property type="entry name" value="Ferritin-like"/>
</dbReference>
<organism evidence="11 12">
    <name type="scientific">Candidatus Parabacteroides intestinigallinarum</name>
    <dbReference type="NCBI Taxonomy" id="2838722"/>
    <lineage>
        <taxon>Bacteria</taxon>
        <taxon>Pseudomonadati</taxon>
        <taxon>Bacteroidota</taxon>
        <taxon>Bacteroidia</taxon>
        <taxon>Bacteroidales</taxon>
        <taxon>Tannerellaceae</taxon>
        <taxon>Parabacteroides</taxon>
    </lineage>
</organism>
<dbReference type="InterPro" id="IPR009040">
    <property type="entry name" value="Ferritin-like_diiron"/>
</dbReference>
<feature type="domain" description="Rubredoxin-like" evidence="9">
    <location>
        <begin position="154"/>
        <end position="188"/>
    </location>
</feature>
<protein>
    <recommendedName>
        <fullName evidence="8">Rubrerythrin</fullName>
    </recommendedName>
</protein>
<dbReference type="CDD" id="cd00729">
    <property type="entry name" value="rubredoxin_SM"/>
    <property type="match status" value="1"/>
</dbReference>
<evidence type="ECO:0000259" key="10">
    <source>
        <dbReference type="PROSITE" id="PS50905"/>
    </source>
</evidence>
<dbReference type="GO" id="GO:0005506">
    <property type="term" value="F:iron ion binding"/>
    <property type="evidence" value="ECO:0007669"/>
    <property type="project" value="InterPro"/>
</dbReference>
<dbReference type="InterPro" id="IPR003251">
    <property type="entry name" value="Rr_diiron-bd_dom"/>
</dbReference>
<evidence type="ECO:0000259" key="9">
    <source>
        <dbReference type="PROSITE" id="PS50903"/>
    </source>
</evidence>
<comment type="cofactor">
    <cofactor evidence="1">
        <name>Fe(3+)</name>
        <dbReference type="ChEBI" id="CHEBI:29034"/>
    </cofactor>
</comment>
<evidence type="ECO:0000256" key="6">
    <source>
        <dbReference type="ARBA" id="ARBA00055868"/>
    </source>
</evidence>
<dbReference type="PANTHER" id="PTHR43865">
    <property type="entry name" value="RUBRERYTHRIN-RELATED"/>
    <property type="match status" value="1"/>
</dbReference>
<dbReference type="GO" id="GO:0016491">
    <property type="term" value="F:oxidoreductase activity"/>
    <property type="evidence" value="ECO:0007669"/>
    <property type="project" value="InterPro"/>
</dbReference>
<dbReference type="Pfam" id="PF02915">
    <property type="entry name" value="Rubrerythrin"/>
    <property type="match status" value="1"/>
</dbReference>
<accession>A0A9D2BPQ2</accession>
<evidence type="ECO:0000256" key="3">
    <source>
        <dbReference type="ARBA" id="ARBA00022723"/>
    </source>
</evidence>
<name>A0A9D2BPQ2_9BACT</name>
<keyword evidence="3" id="KW-0479">Metal-binding</keyword>
<dbReference type="PROSITE" id="PS50905">
    <property type="entry name" value="FERRITIN_LIKE"/>
    <property type="match status" value="1"/>
</dbReference>
<dbReference type="PROSITE" id="PS50903">
    <property type="entry name" value="RUBREDOXIN_LIKE"/>
    <property type="match status" value="1"/>
</dbReference>
<evidence type="ECO:0000256" key="1">
    <source>
        <dbReference type="ARBA" id="ARBA00001965"/>
    </source>
</evidence>
<dbReference type="FunFam" id="2.20.28.10:FF:000018">
    <property type="entry name" value="Rubrerythrin"/>
    <property type="match status" value="1"/>
</dbReference>
<dbReference type="Pfam" id="PF21349">
    <property type="entry name" value="RUBY_RBDX"/>
    <property type="match status" value="1"/>
</dbReference>
<proteinExistence type="predicted"/>
<keyword evidence="5" id="KW-0408">Iron</keyword>
<keyword evidence="4" id="KW-0249">Electron transport</keyword>
<evidence type="ECO:0000256" key="8">
    <source>
        <dbReference type="ARBA" id="ARBA00069213"/>
    </source>
</evidence>
<dbReference type="InterPro" id="IPR009078">
    <property type="entry name" value="Ferritin-like_SF"/>
</dbReference>
<evidence type="ECO:0000256" key="5">
    <source>
        <dbReference type="ARBA" id="ARBA00023004"/>
    </source>
</evidence>
<gene>
    <name evidence="11" type="ORF">H9848_04450</name>
</gene>
<reference evidence="11" key="2">
    <citation type="submission" date="2021-04" db="EMBL/GenBank/DDBJ databases">
        <authorList>
            <person name="Gilroy R."/>
        </authorList>
    </citation>
    <scope>NUCLEOTIDE SEQUENCE</scope>
    <source>
        <strain evidence="11">ChiHecec2B26-12326</strain>
    </source>
</reference>
<dbReference type="Gene3D" id="2.20.28.10">
    <property type="match status" value="1"/>
</dbReference>
<keyword evidence="2" id="KW-0813">Transport</keyword>
<dbReference type="SUPFAM" id="SSF47240">
    <property type="entry name" value="Ferritin-like"/>
    <property type="match status" value="1"/>
</dbReference>
<comment type="caution">
    <text evidence="11">The sequence shown here is derived from an EMBL/GenBank/DDBJ whole genome shotgun (WGS) entry which is preliminary data.</text>
</comment>
<dbReference type="CDD" id="cd01041">
    <property type="entry name" value="Rubrerythrin"/>
    <property type="match status" value="1"/>
</dbReference>
<sequence length="192" mass="21659">MEKSIKGTRTEQNLLKSFAGESQARSRYTFFASVAKKEGYEQIAGVFMETAEQEKEHAKRFFKFLEGGMVEITASFPAGVIGTTAENLAAAAAGENEEWAELYPTFADIAEEEGFKQIAVVFRMIAKVEAEHEKRYRKLLQNVTENKVFEKDGVIYWQCRNCGYVHEGKSAPVTCPACAHPQAFFEPMKQNY</sequence>
<comment type="function">
    <text evidence="6">May provide oxidative stress protection via catalytic reduction of intracellular hydrogen peroxide.</text>
</comment>
<evidence type="ECO:0000256" key="4">
    <source>
        <dbReference type="ARBA" id="ARBA00022982"/>
    </source>
</evidence>
<dbReference type="InterPro" id="IPR048574">
    <property type="entry name" value="RUBY_RBDX"/>
</dbReference>
<evidence type="ECO:0000313" key="11">
    <source>
        <dbReference type="EMBL" id="HIX85842.1"/>
    </source>
</evidence>
<dbReference type="AlphaFoldDB" id="A0A9D2BPQ2"/>
<evidence type="ECO:0000256" key="7">
    <source>
        <dbReference type="ARBA" id="ARBA00063441"/>
    </source>
</evidence>